<evidence type="ECO:0000256" key="10">
    <source>
        <dbReference type="ARBA" id="ARBA00022989"/>
    </source>
</evidence>
<dbReference type="Gene3D" id="3.30.450.20">
    <property type="entry name" value="PAS domain"/>
    <property type="match status" value="1"/>
</dbReference>
<dbReference type="InterPro" id="IPR035965">
    <property type="entry name" value="PAS-like_dom_sf"/>
</dbReference>
<evidence type="ECO:0000259" key="13">
    <source>
        <dbReference type="PROSITE" id="PS50109"/>
    </source>
</evidence>
<dbReference type="SUPFAM" id="SSF47384">
    <property type="entry name" value="Homodimeric domain of signal transducing histidine kinase"/>
    <property type="match status" value="1"/>
</dbReference>
<evidence type="ECO:0000256" key="12">
    <source>
        <dbReference type="ARBA" id="ARBA00023136"/>
    </source>
</evidence>
<dbReference type="InterPro" id="IPR036097">
    <property type="entry name" value="HisK_dim/P_sf"/>
</dbReference>
<keyword evidence="7" id="KW-0547">Nucleotide-binding</keyword>
<dbReference type="PANTHER" id="PTHR42878:SF7">
    <property type="entry name" value="SENSOR HISTIDINE KINASE GLRK"/>
    <property type="match status" value="1"/>
</dbReference>
<dbReference type="SUPFAM" id="SSF55874">
    <property type="entry name" value="ATPase domain of HSP90 chaperone/DNA topoisomerase II/histidine kinase"/>
    <property type="match status" value="1"/>
</dbReference>
<dbReference type="Proteomes" id="UP001232063">
    <property type="component" value="Unassembled WGS sequence"/>
</dbReference>
<evidence type="ECO:0000256" key="8">
    <source>
        <dbReference type="ARBA" id="ARBA00022777"/>
    </source>
</evidence>
<dbReference type="InterPro" id="IPR005467">
    <property type="entry name" value="His_kinase_dom"/>
</dbReference>
<evidence type="ECO:0000256" key="5">
    <source>
        <dbReference type="ARBA" id="ARBA00022679"/>
    </source>
</evidence>
<evidence type="ECO:0000256" key="6">
    <source>
        <dbReference type="ARBA" id="ARBA00022692"/>
    </source>
</evidence>
<keyword evidence="8 14" id="KW-0418">Kinase</keyword>
<proteinExistence type="predicted"/>
<dbReference type="GO" id="GO:0007234">
    <property type="term" value="P:osmosensory signaling via phosphorelay pathway"/>
    <property type="evidence" value="ECO:0007669"/>
    <property type="project" value="TreeGrafter"/>
</dbReference>
<dbReference type="GO" id="GO:0000156">
    <property type="term" value="F:phosphorelay response regulator activity"/>
    <property type="evidence" value="ECO:0007669"/>
    <property type="project" value="TreeGrafter"/>
</dbReference>
<keyword evidence="11" id="KW-0902">Two-component regulatory system</keyword>
<keyword evidence="4" id="KW-0597">Phosphoprotein</keyword>
<keyword evidence="12" id="KW-0472">Membrane</keyword>
<dbReference type="SMART" id="SM00388">
    <property type="entry name" value="HisKA"/>
    <property type="match status" value="1"/>
</dbReference>
<dbReference type="InterPro" id="IPR036890">
    <property type="entry name" value="HATPase_C_sf"/>
</dbReference>
<dbReference type="SUPFAM" id="SSF55785">
    <property type="entry name" value="PYP-like sensor domain (PAS domain)"/>
    <property type="match status" value="1"/>
</dbReference>
<comment type="catalytic activity">
    <reaction evidence="1">
        <text>ATP + protein L-histidine = ADP + protein N-phospho-L-histidine.</text>
        <dbReference type="EC" id="2.7.13.3"/>
    </reaction>
</comment>
<name>A0AAE3QWZ4_9BACT</name>
<dbReference type="SMART" id="SM00387">
    <property type="entry name" value="HATPase_c"/>
    <property type="match status" value="1"/>
</dbReference>
<organism evidence="14 15">
    <name type="scientific">Xanthocytophaga agilis</name>
    <dbReference type="NCBI Taxonomy" id="3048010"/>
    <lineage>
        <taxon>Bacteria</taxon>
        <taxon>Pseudomonadati</taxon>
        <taxon>Bacteroidota</taxon>
        <taxon>Cytophagia</taxon>
        <taxon>Cytophagales</taxon>
        <taxon>Rhodocytophagaceae</taxon>
        <taxon>Xanthocytophaga</taxon>
    </lineage>
</organism>
<dbReference type="InterPro" id="IPR003661">
    <property type="entry name" value="HisK_dim/P_dom"/>
</dbReference>
<dbReference type="PRINTS" id="PR00344">
    <property type="entry name" value="BCTRLSENSOR"/>
</dbReference>
<comment type="caution">
    <text evidence="14">The sequence shown here is derived from an EMBL/GenBank/DDBJ whole genome shotgun (WGS) entry which is preliminary data.</text>
</comment>
<dbReference type="RefSeq" id="WP_314509066.1">
    <property type="nucleotide sequence ID" value="NZ_JASJOU010000001.1"/>
</dbReference>
<comment type="subcellular location">
    <subcellularLocation>
        <location evidence="2">Membrane</location>
        <topology evidence="2">Multi-pass membrane protein</topology>
    </subcellularLocation>
</comment>
<evidence type="ECO:0000256" key="1">
    <source>
        <dbReference type="ARBA" id="ARBA00000085"/>
    </source>
</evidence>
<feature type="domain" description="Histidine kinase" evidence="13">
    <location>
        <begin position="280"/>
        <end position="492"/>
    </location>
</feature>
<dbReference type="PANTHER" id="PTHR42878">
    <property type="entry name" value="TWO-COMPONENT HISTIDINE KINASE"/>
    <property type="match status" value="1"/>
</dbReference>
<dbReference type="NCBIfam" id="TIGR00229">
    <property type="entry name" value="sensory_box"/>
    <property type="match status" value="1"/>
</dbReference>
<dbReference type="Gene3D" id="1.10.287.130">
    <property type="match status" value="1"/>
</dbReference>
<dbReference type="PROSITE" id="PS50109">
    <property type="entry name" value="HIS_KIN"/>
    <property type="match status" value="1"/>
</dbReference>
<dbReference type="Pfam" id="PF02518">
    <property type="entry name" value="HATPase_c"/>
    <property type="match status" value="1"/>
</dbReference>
<keyword evidence="10" id="KW-1133">Transmembrane helix</keyword>
<dbReference type="InterPro" id="IPR004358">
    <property type="entry name" value="Sig_transdc_His_kin-like_C"/>
</dbReference>
<dbReference type="GO" id="GO:0005524">
    <property type="term" value="F:ATP binding"/>
    <property type="evidence" value="ECO:0007669"/>
    <property type="project" value="UniProtKB-KW"/>
</dbReference>
<dbReference type="CDD" id="cd00082">
    <property type="entry name" value="HisKA"/>
    <property type="match status" value="1"/>
</dbReference>
<protein>
    <recommendedName>
        <fullName evidence="3">histidine kinase</fullName>
        <ecNumber evidence="3">2.7.13.3</ecNumber>
    </recommendedName>
</protein>
<evidence type="ECO:0000313" key="15">
    <source>
        <dbReference type="Proteomes" id="UP001232063"/>
    </source>
</evidence>
<keyword evidence="9" id="KW-0067">ATP-binding</keyword>
<keyword evidence="6" id="KW-0812">Transmembrane</keyword>
<dbReference type="InterPro" id="IPR000014">
    <property type="entry name" value="PAS"/>
</dbReference>
<dbReference type="AlphaFoldDB" id="A0AAE3QWZ4"/>
<dbReference type="Gene3D" id="3.30.565.10">
    <property type="entry name" value="Histidine kinase-like ATPase, C-terminal domain"/>
    <property type="match status" value="1"/>
</dbReference>
<dbReference type="GO" id="GO:0030295">
    <property type="term" value="F:protein kinase activator activity"/>
    <property type="evidence" value="ECO:0007669"/>
    <property type="project" value="TreeGrafter"/>
</dbReference>
<gene>
    <name evidence="14" type="ORF">QNI22_02710</name>
</gene>
<evidence type="ECO:0000256" key="9">
    <source>
        <dbReference type="ARBA" id="ARBA00022840"/>
    </source>
</evidence>
<keyword evidence="5 14" id="KW-0808">Transferase</keyword>
<reference evidence="14" key="1">
    <citation type="submission" date="2023-05" db="EMBL/GenBank/DDBJ databases">
        <authorList>
            <person name="Zhang X."/>
        </authorList>
    </citation>
    <scope>NUCLEOTIDE SEQUENCE</scope>
    <source>
        <strain evidence="14">BD1B2-1</strain>
    </source>
</reference>
<dbReference type="GO" id="GO:0000155">
    <property type="term" value="F:phosphorelay sensor kinase activity"/>
    <property type="evidence" value="ECO:0007669"/>
    <property type="project" value="InterPro"/>
</dbReference>
<dbReference type="CDD" id="cd00075">
    <property type="entry name" value="HATPase"/>
    <property type="match status" value="1"/>
</dbReference>
<evidence type="ECO:0000256" key="2">
    <source>
        <dbReference type="ARBA" id="ARBA00004141"/>
    </source>
</evidence>
<sequence>MTLMHSSEDVLKSYQNIEYSKVHEVSHPSYIQKLRNEITSLEQERLLVIIDQLKQENEYLKYLQHQRTNQLIACMEGIILGERSAFQLQEIPEEDPFFVLFEAVRLLQGNISTIWDEQKALAEEYQRVREKSQREVETQKIHLNAILENSDTAIGVINTEGMVVEYNEQMNKLFTARDIQLEYGEPVLACIPDSLKSVWSKRISDALQGKATTYEDHFSCRNHNLVYEIKFFPIYKDSEILGSSIFIRNITQTVKTSQRLHIQQAELQKVKQELNRFVYSSSHDLRSPLTSLLGLIAVAKDEKNRDEVIHYLAMMEKSVLKLDGFVREIIDYSKNSNLEVVSEKIQFDTIISEIFDGVEHMDNADKIRKDINISGEECFFSDRRRLKMVFNNLISNAIRYSYLRRKNPFIKININISKEKARIEVTDNGQGIYPQHLDRIFDMFYRATQTNAGPGLGLYIVKESIQKLGGNIKVESAVGEGTTFFLEIPNLCPYSEN</sequence>
<keyword evidence="15" id="KW-1185">Reference proteome</keyword>
<dbReference type="EC" id="2.7.13.3" evidence="3"/>
<evidence type="ECO:0000313" key="14">
    <source>
        <dbReference type="EMBL" id="MDJ1499536.1"/>
    </source>
</evidence>
<accession>A0AAE3QWZ4</accession>
<dbReference type="InterPro" id="IPR003594">
    <property type="entry name" value="HATPase_dom"/>
</dbReference>
<dbReference type="Pfam" id="PF00512">
    <property type="entry name" value="HisKA"/>
    <property type="match status" value="1"/>
</dbReference>
<dbReference type="EMBL" id="JASJOU010000001">
    <property type="protein sequence ID" value="MDJ1499536.1"/>
    <property type="molecule type" value="Genomic_DNA"/>
</dbReference>
<dbReference type="InterPro" id="IPR050351">
    <property type="entry name" value="BphY/WalK/GraS-like"/>
</dbReference>
<evidence type="ECO:0000256" key="4">
    <source>
        <dbReference type="ARBA" id="ARBA00022553"/>
    </source>
</evidence>
<evidence type="ECO:0000256" key="11">
    <source>
        <dbReference type="ARBA" id="ARBA00023012"/>
    </source>
</evidence>
<evidence type="ECO:0000256" key="3">
    <source>
        <dbReference type="ARBA" id="ARBA00012438"/>
    </source>
</evidence>
<evidence type="ECO:0000256" key="7">
    <source>
        <dbReference type="ARBA" id="ARBA00022741"/>
    </source>
</evidence>
<dbReference type="GO" id="GO:0016020">
    <property type="term" value="C:membrane"/>
    <property type="evidence" value="ECO:0007669"/>
    <property type="project" value="UniProtKB-SubCell"/>
</dbReference>